<keyword evidence="2" id="KW-0808">Transferase</keyword>
<gene>
    <name evidence="2" type="ORF">E1757_14695</name>
</gene>
<dbReference type="Gene3D" id="3.40.50.150">
    <property type="entry name" value="Vaccinia Virus protein VP39"/>
    <property type="match status" value="1"/>
</dbReference>
<organism evidence="2 3">
    <name type="scientific">Paenibacillus piri</name>
    <dbReference type="NCBI Taxonomy" id="2547395"/>
    <lineage>
        <taxon>Bacteria</taxon>
        <taxon>Bacillati</taxon>
        <taxon>Bacillota</taxon>
        <taxon>Bacilli</taxon>
        <taxon>Bacillales</taxon>
        <taxon>Paenibacillaceae</taxon>
        <taxon>Paenibacillus</taxon>
    </lineage>
</organism>
<dbReference type="OrthoDB" id="9808140at2"/>
<dbReference type="InterPro" id="IPR029063">
    <property type="entry name" value="SAM-dependent_MTases_sf"/>
</dbReference>
<dbReference type="AlphaFoldDB" id="A0A4R5KQ49"/>
<keyword evidence="3" id="KW-1185">Reference proteome</keyword>
<evidence type="ECO:0000313" key="3">
    <source>
        <dbReference type="Proteomes" id="UP000295636"/>
    </source>
</evidence>
<keyword evidence="2" id="KW-0489">Methyltransferase</keyword>
<dbReference type="PANTHER" id="PTHR42912">
    <property type="entry name" value="METHYLTRANSFERASE"/>
    <property type="match status" value="1"/>
</dbReference>
<dbReference type="SUPFAM" id="SSF53335">
    <property type="entry name" value="S-adenosyl-L-methionine-dependent methyltransferases"/>
    <property type="match status" value="1"/>
</dbReference>
<dbReference type="GO" id="GO:0032259">
    <property type="term" value="P:methylation"/>
    <property type="evidence" value="ECO:0007669"/>
    <property type="project" value="UniProtKB-KW"/>
</dbReference>
<accession>A0A4R5KQ49</accession>
<dbReference type="GO" id="GO:0008757">
    <property type="term" value="F:S-adenosylmethionine-dependent methyltransferase activity"/>
    <property type="evidence" value="ECO:0007669"/>
    <property type="project" value="InterPro"/>
</dbReference>
<sequence>MSCPERIGGNRTMSHANWKQYFDHKAETHGASVQSSDYFNEDSFFMQRDNTLRWLGPCSGLEILDAGCGVGAFSEPLVPHNHVYGVDFSEKSLEYAAGRGLHTSADDLTALSFGDGKFDVVVCIGVIQLIEQYRPVLKELARVTKPGGTLLIETLHSGSIQRKILRLFEQSKKFDRMYAMDELKQVFSQHGFERIEFLKMYHPFKFVSKGSEQGIGDPFCTSFAIKGVKKVD</sequence>
<dbReference type="InterPro" id="IPR050508">
    <property type="entry name" value="Methyltransf_Superfamily"/>
</dbReference>
<reference evidence="2 3" key="1">
    <citation type="submission" date="2019-03" db="EMBL/GenBank/DDBJ databases">
        <title>This is whole genome sequence of Paenibacillus sp MS74 strain.</title>
        <authorList>
            <person name="Trinh H.N."/>
        </authorList>
    </citation>
    <scope>NUCLEOTIDE SEQUENCE [LARGE SCALE GENOMIC DNA]</scope>
    <source>
        <strain evidence="2 3">MS74</strain>
    </source>
</reference>
<feature type="domain" description="Methyltransferase type 11" evidence="1">
    <location>
        <begin position="64"/>
        <end position="152"/>
    </location>
</feature>
<dbReference type="Pfam" id="PF08241">
    <property type="entry name" value="Methyltransf_11"/>
    <property type="match status" value="1"/>
</dbReference>
<dbReference type="CDD" id="cd02440">
    <property type="entry name" value="AdoMet_MTases"/>
    <property type="match status" value="1"/>
</dbReference>
<name>A0A4R5KQ49_9BACL</name>
<comment type="caution">
    <text evidence="2">The sequence shown here is derived from an EMBL/GenBank/DDBJ whole genome shotgun (WGS) entry which is preliminary data.</text>
</comment>
<evidence type="ECO:0000313" key="2">
    <source>
        <dbReference type="EMBL" id="TDF97088.1"/>
    </source>
</evidence>
<proteinExistence type="predicted"/>
<dbReference type="InterPro" id="IPR013216">
    <property type="entry name" value="Methyltransf_11"/>
</dbReference>
<protein>
    <submittedName>
        <fullName evidence="2">Class I SAM-dependent methyltransferase</fullName>
    </submittedName>
</protein>
<evidence type="ECO:0000259" key="1">
    <source>
        <dbReference type="Pfam" id="PF08241"/>
    </source>
</evidence>
<dbReference type="Proteomes" id="UP000295636">
    <property type="component" value="Unassembled WGS sequence"/>
</dbReference>
<dbReference type="EMBL" id="SMRT01000006">
    <property type="protein sequence ID" value="TDF97088.1"/>
    <property type="molecule type" value="Genomic_DNA"/>
</dbReference>